<dbReference type="InterPro" id="IPR011009">
    <property type="entry name" value="Kinase-like_dom_sf"/>
</dbReference>
<dbReference type="PANTHER" id="PTHR38248:SF2">
    <property type="entry name" value="FUNK1 11"/>
    <property type="match status" value="1"/>
</dbReference>
<comment type="caution">
    <text evidence="3">The sequence shown here is derived from an EMBL/GenBank/DDBJ whole genome shotgun (WGS) entry which is preliminary data.</text>
</comment>
<feature type="region of interest" description="Disordered" evidence="1">
    <location>
        <begin position="365"/>
        <end position="396"/>
    </location>
</feature>
<name>A0AA38MXB8_9AGAR</name>
<feature type="domain" description="Fungal-type protein kinase" evidence="2">
    <location>
        <begin position="200"/>
        <end position="670"/>
    </location>
</feature>
<evidence type="ECO:0000313" key="3">
    <source>
        <dbReference type="EMBL" id="KAJ3725693.1"/>
    </source>
</evidence>
<dbReference type="Pfam" id="PF17667">
    <property type="entry name" value="Pkinase_fungal"/>
    <property type="match status" value="1"/>
</dbReference>
<dbReference type="AlphaFoldDB" id="A0AA38MXB8"/>
<keyword evidence="4" id="KW-1185">Reference proteome</keyword>
<reference evidence="3" key="2">
    <citation type="journal article" date="2023" name="Proc. Natl. Acad. Sci. U.S.A.">
        <title>A global phylogenomic analysis of the shiitake genus Lentinula.</title>
        <authorList>
            <person name="Sierra-Patev S."/>
            <person name="Min B."/>
            <person name="Naranjo-Ortiz M."/>
            <person name="Looney B."/>
            <person name="Konkel Z."/>
            <person name="Slot J.C."/>
            <person name="Sakamoto Y."/>
            <person name="Steenwyk J.L."/>
            <person name="Rokas A."/>
            <person name="Carro J."/>
            <person name="Camarero S."/>
            <person name="Ferreira P."/>
            <person name="Molpeceres G."/>
            <person name="Ruiz-Duenas F.J."/>
            <person name="Serrano A."/>
            <person name="Henrissat B."/>
            <person name="Drula E."/>
            <person name="Hughes K.W."/>
            <person name="Mata J.L."/>
            <person name="Ishikawa N.K."/>
            <person name="Vargas-Isla R."/>
            <person name="Ushijima S."/>
            <person name="Smith C.A."/>
            <person name="Donoghue J."/>
            <person name="Ahrendt S."/>
            <person name="Andreopoulos W."/>
            <person name="He G."/>
            <person name="LaButti K."/>
            <person name="Lipzen A."/>
            <person name="Ng V."/>
            <person name="Riley R."/>
            <person name="Sandor L."/>
            <person name="Barry K."/>
            <person name="Martinez A.T."/>
            <person name="Xiao Y."/>
            <person name="Gibbons J.G."/>
            <person name="Terashima K."/>
            <person name="Grigoriev I.V."/>
            <person name="Hibbett D."/>
        </authorList>
    </citation>
    <scope>NUCLEOTIDE SEQUENCE</scope>
    <source>
        <strain evidence="3">ET3784</strain>
    </source>
</reference>
<dbReference type="InterPro" id="IPR040976">
    <property type="entry name" value="Pkinase_fungal"/>
</dbReference>
<organism evidence="3 4">
    <name type="scientific">Lentinula guzmanii</name>
    <dbReference type="NCBI Taxonomy" id="2804957"/>
    <lineage>
        <taxon>Eukaryota</taxon>
        <taxon>Fungi</taxon>
        <taxon>Dikarya</taxon>
        <taxon>Basidiomycota</taxon>
        <taxon>Agaricomycotina</taxon>
        <taxon>Agaricomycetes</taxon>
        <taxon>Agaricomycetidae</taxon>
        <taxon>Agaricales</taxon>
        <taxon>Marasmiineae</taxon>
        <taxon>Omphalotaceae</taxon>
        <taxon>Lentinula</taxon>
    </lineage>
</organism>
<protein>
    <recommendedName>
        <fullName evidence="2">Fungal-type protein kinase domain-containing protein</fullName>
    </recommendedName>
</protein>
<feature type="compositionally biased region" description="Polar residues" evidence="1">
    <location>
        <begin position="1"/>
        <end position="17"/>
    </location>
</feature>
<feature type="compositionally biased region" description="Polar residues" evidence="1">
    <location>
        <begin position="370"/>
        <end position="391"/>
    </location>
</feature>
<gene>
    <name evidence="3" type="ORF">DFJ43DRAFT_1041488</name>
</gene>
<feature type="compositionally biased region" description="Basic and acidic residues" evidence="1">
    <location>
        <begin position="18"/>
        <end position="36"/>
    </location>
</feature>
<dbReference type="EMBL" id="JANVFO010000045">
    <property type="protein sequence ID" value="KAJ3725693.1"/>
    <property type="molecule type" value="Genomic_DNA"/>
</dbReference>
<evidence type="ECO:0000313" key="4">
    <source>
        <dbReference type="Proteomes" id="UP001176059"/>
    </source>
</evidence>
<dbReference type="Proteomes" id="UP001176059">
    <property type="component" value="Unassembled WGS sequence"/>
</dbReference>
<dbReference type="SUPFAM" id="SSF56112">
    <property type="entry name" value="Protein kinase-like (PK-like)"/>
    <property type="match status" value="1"/>
</dbReference>
<proteinExistence type="predicted"/>
<evidence type="ECO:0000259" key="2">
    <source>
        <dbReference type="Pfam" id="PF17667"/>
    </source>
</evidence>
<reference evidence="3" key="1">
    <citation type="submission" date="2022-08" db="EMBL/GenBank/DDBJ databases">
        <authorList>
            <consortium name="DOE Joint Genome Institute"/>
            <person name="Min B."/>
            <person name="Sierra-Patev S."/>
            <person name="Naranjo-Ortiz M."/>
            <person name="Looney B."/>
            <person name="Konkel Z."/>
            <person name="Slot J.C."/>
            <person name="Sakamoto Y."/>
            <person name="Steenwyk J.L."/>
            <person name="Rokas A."/>
            <person name="Carro J."/>
            <person name="Camarero S."/>
            <person name="Ferreira P."/>
            <person name="Molpeceres G."/>
            <person name="Ruiz-duenas F.J."/>
            <person name="Serrano A."/>
            <person name="Henrissat B."/>
            <person name="Drula E."/>
            <person name="Hughes K.W."/>
            <person name="Mata J.L."/>
            <person name="Ishikawa N.K."/>
            <person name="Vargas-Isla R."/>
            <person name="Ushijima S."/>
            <person name="Smith C.A."/>
            <person name="Ahrendt S."/>
            <person name="Andreopoulos W."/>
            <person name="He G."/>
            <person name="LaButti K."/>
            <person name="Lipzen A."/>
            <person name="Ng V."/>
            <person name="Riley R."/>
            <person name="Sandor L."/>
            <person name="Barry K."/>
            <person name="Martinez A.T."/>
            <person name="Xiao Y."/>
            <person name="Gibbons J.G."/>
            <person name="Terashima K."/>
            <person name="Hibbett D.S."/>
            <person name="Grigoriev I.V."/>
        </authorList>
    </citation>
    <scope>NUCLEOTIDE SEQUENCE</scope>
    <source>
        <strain evidence="3">ET3784</strain>
    </source>
</reference>
<feature type="region of interest" description="Disordered" evidence="1">
    <location>
        <begin position="1"/>
        <end position="39"/>
    </location>
</feature>
<sequence length="788" mass="88096">MSLSVTSTPKRNSTSVHSGDHDSPPVSQKEMKDTMRPELNGQTWEFNFKRLAQALSAKTRKPSALPVNPEQIDTLENYDLAIDKLQSQIDKAYENFACQKPAKSLVKKERPERKHYPGFIDFLNEGIKSSLAQLPKDHKALYRDLKFYVWDRPTKDGIEGAQPLKPDGAGVLGFGADKLDNLFWSPPAEGGEQIAIPVEVKGNWSELLLQAATYARCMFSASPLRQFVLVIGYKHNEHSLRFLVFHRGGCTSSEPLDLDDPKGQEGFIHLLVSILTWRTRADAGFPAWCNDAQVCLPGRNAADRSPLIVDIDRILHYSVCVRGRAPRVFRIRVPASVPGEEPLAGKLVPATQTGVRRSARIQAAKEKKISQTSGTGSPLNPTQTVSGNAKTKASGKDDDAVSSIVISRVRALADKVENVDQAIDWYPLDPLNLAAGDSAVLKLCWVRGRGPNNVFIEPLLLSDCSGLFGVPKHVYSFRAHHKGGCPTTNHLLVPAPSDKLEDFWWNLWDEISEPPERRSLLSHAIGFVGHSLVSAKDLRSLVLAVVHAHAGYYNMCQRNYQHRDLSIGNVLMVDEPIKTQRFDIPNPNETQREILELCKKLDINDHCTGFVIDGDMAVNWESYFTEEHLGTRSGTSEFMSTMLLKPANTNYIHSPVDDYYSFYFLTQWACAFRELSPEDKLTNPQHLTDLRSELAGGLHTRSTATTTIIAGQPFQAEQYGAFLVQARPFLKKWNEKLSSLGDEWYQIDASKRYSADSFRHIAERGLLYFLRVAVDSKLFVTVQSQLSP</sequence>
<dbReference type="PANTHER" id="PTHR38248">
    <property type="entry name" value="FUNK1 6"/>
    <property type="match status" value="1"/>
</dbReference>
<evidence type="ECO:0000256" key="1">
    <source>
        <dbReference type="SAM" id="MobiDB-lite"/>
    </source>
</evidence>
<accession>A0AA38MXB8</accession>